<organism evidence="1 2">
    <name type="scientific">Populus tomentosa</name>
    <name type="common">Chinese white poplar</name>
    <dbReference type="NCBI Taxonomy" id="118781"/>
    <lineage>
        <taxon>Eukaryota</taxon>
        <taxon>Viridiplantae</taxon>
        <taxon>Streptophyta</taxon>
        <taxon>Embryophyta</taxon>
        <taxon>Tracheophyta</taxon>
        <taxon>Spermatophyta</taxon>
        <taxon>Magnoliopsida</taxon>
        <taxon>eudicotyledons</taxon>
        <taxon>Gunneridae</taxon>
        <taxon>Pentapetalae</taxon>
        <taxon>rosids</taxon>
        <taxon>fabids</taxon>
        <taxon>Malpighiales</taxon>
        <taxon>Salicaceae</taxon>
        <taxon>Saliceae</taxon>
        <taxon>Populus</taxon>
    </lineage>
</organism>
<evidence type="ECO:0000313" key="1">
    <source>
        <dbReference type="EMBL" id="KAG6736213.1"/>
    </source>
</evidence>
<name>A0A8X7XMQ3_POPTO</name>
<proteinExistence type="predicted"/>
<keyword evidence="2" id="KW-1185">Reference proteome</keyword>
<comment type="caution">
    <text evidence="1">The sequence shown here is derived from an EMBL/GenBank/DDBJ whole genome shotgun (WGS) entry which is preliminary data.</text>
</comment>
<accession>A0A8X7XMQ3</accession>
<gene>
    <name evidence="1" type="ORF">POTOM_061059</name>
</gene>
<dbReference type="OrthoDB" id="1935823at2759"/>
<dbReference type="EMBL" id="JAAWWB010001187">
    <property type="protein sequence ID" value="KAG6736213.1"/>
    <property type="molecule type" value="Genomic_DNA"/>
</dbReference>
<dbReference type="Proteomes" id="UP000886885">
    <property type="component" value="Unassembled WGS sequence"/>
</dbReference>
<dbReference type="AlphaFoldDB" id="A0A8X7XMQ3"/>
<evidence type="ECO:0000313" key="2">
    <source>
        <dbReference type="Proteomes" id="UP000886885"/>
    </source>
</evidence>
<reference evidence="1" key="1">
    <citation type="journal article" date="2020" name="bioRxiv">
        <title>Hybrid origin of Populus tomentosa Carr. identified through genome sequencing and phylogenomic analysis.</title>
        <authorList>
            <person name="An X."/>
            <person name="Gao K."/>
            <person name="Chen Z."/>
            <person name="Li J."/>
            <person name="Yang X."/>
            <person name="Yang X."/>
            <person name="Zhou J."/>
            <person name="Guo T."/>
            <person name="Zhao T."/>
            <person name="Huang S."/>
            <person name="Miao D."/>
            <person name="Khan W.U."/>
            <person name="Rao P."/>
            <person name="Ye M."/>
            <person name="Lei B."/>
            <person name="Liao W."/>
            <person name="Wang J."/>
            <person name="Ji L."/>
            <person name="Li Y."/>
            <person name="Guo B."/>
            <person name="Mustafa N.S."/>
            <person name="Li S."/>
            <person name="Yun Q."/>
            <person name="Keller S.R."/>
            <person name="Mao J."/>
            <person name="Zhang R."/>
            <person name="Strauss S.H."/>
        </authorList>
    </citation>
    <scope>NUCLEOTIDE SEQUENCE</scope>
    <source>
        <strain evidence="1">GM15</strain>
        <tissue evidence="1">Leaf</tissue>
    </source>
</reference>
<protein>
    <submittedName>
        <fullName evidence="1">Uncharacterized protein</fullName>
    </submittedName>
</protein>
<sequence length="176" mass="19992">MRRKEEGKAKERGLYKGNIESEDALSNEHINGVSPFTNGGDRVAYVFNSQNLISLSRPGLENFARLQNRTEPWFVVFDAPWPMEDSYLELAAKPVNAKVKVGNFRVDRWYPKGISKAENSALEHYHYTIFPASKPVKYSSEKRDVDSLLAFVNSLQCLRACLDPYLPNCKELESSA</sequence>